<dbReference type="EMBL" id="BSRX01000014">
    <property type="protein sequence ID" value="GLW54803.1"/>
    <property type="molecule type" value="Genomic_DNA"/>
</dbReference>
<dbReference type="AlphaFoldDB" id="A0A9W6PH30"/>
<dbReference type="RefSeq" id="WP_051777915.1">
    <property type="nucleotide sequence ID" value="NZ_BSRX01000014.1"/>
</dbReference>
<sequence>MGEGTSAVLWTAAAVFLAATVAAVVVLVVKLVRTRRLLADTGIPMSKKVLFWGAIAYLVFPVDLLPDPVLIDDVGVLLLALRSLNKAVPEGVARRASRRDRRA</sequence>
<keyword evidence="3 5" id="KW-1133">Transmembrane helix</keyword>
<feature type="transmembrane region" description="Helical" evidence="5">
    <location>
        <begin position="49"/>
        <end position="66"/>
    </location>
</feature>
<accession>A0A9W6PH30</accession>
<dbReference type="GO" id="GO:0012505">
    <property type="term" value="C:endomembrane system"/>
    <property type="evidence" value="ECO:0007669"/>
    <property type="project" value="UniProtKB-SubCell"/>
</dbReference>
<proteinExistence type="predicted"/>
<dbReference type="Pfam" id="PF06803">
    <property type="entry name" value="DUF1232"/>
    <property type="match status" value="1"/>
</dbReference>
<name>A0A9W6PH30_9ACTN</name>
<evidence type="ECO:0000259" key="6">
    <source>
        <dbReference type="Pfam" id="PF06803"/>
    </source>
</evidence>
<evidence type="ECO:0000313" key="8">
    <source>
        <dbReference type="Proteomes" id="UP001165143"/>
    </source>
</evidence>
<keyword evidence="2 5" id="KW-0812">Transmembrane</keyword>
<feature type="domain" description="DUF1232" evidence="6">
    <location>
        <begin position="48"/>
        <end position="79"/>
    </location>
</feature>
<evidence type="ECO:0000256" key="5">
    <source>
        <dbReference type="SAM" id="Phobius"/>
    </source>
</evidence>
<dbReference type="InterPro" id="IPR010652">
    <property type="entry name" value="DUF1232"/>
</dbReference>
<protein>
    <recommendedName>
        <fullName evidence="6">DUF1232 domain-containing protein</fullName>
    </recommendedName>
</protein>
<evidence type="ECO:0000256" key="2">
    <source>
        <dbReference type="ARBA" id="ARBA00022692"/>
    </source>
</evidence>
<keyword evidence="4 5" id="KW-0472">Membrane</keyword>
<evidence type="ECO:0000256" key="1">
    <source>
        <dbReference type="ARBA" id="ARBA00004127"/>
    </source>
</evidence>
<evidence type="ECO:0000256" key="4">
    <source>
        <dbReference type="ARBA" id="ARBA00023136"/>
    </source>
</evidence>
<reference evidence="7" key="1">
    <citation type="submission" date="2023-02" db="EMBL/GenBank/DDBJ databases">
        <title>Kitasatospora phosalacinea NBRC 14362.</title>
        <authorList>
            <person name="Ichikawa N."/>
            <person name="Sato H."/>
            <person name="Tonouchi N."/>
        </authorList>
    </citation>
    <scope>NUCLEOTIDE SEQUENCE</scope>
    <source>
        <strain evidence="7">NBRC 14362</strain>
    </source>
</reference>
<evidence type="ECO:0000256" key="3">
    <source>
        <dbReference type="ARBA" id="ARBA00022989"/>
    </source>
</evidence>
<comment type="caution">
    <text evidence="7">The sequence shown here is derived from an EMBL/GenBank/DDBJ whole genome shotgun (WGS) entry which is preliminary data.</text>
</comment>
<comment type="subcellular location">
    <subcellularLocation>
        <location evidence="1">Endomembrane system</location>
        <topology evidence="1">Multi-pass membrane protein</topology>
    </subcellularLocation>
</comment>
<feature type="transmembrane region" description="Helical" evidence="5">
    <location>
        <begin position="6"/>
        <end position="29"/>
    </location>
</feature>
<dbReference type="Proteomes" id="UP001165143">
    <property type="component" value="Unassembled WGS sequence"/>
</dbReference>
<organism evidence="7 8">
    <name type="scientific">Kitasatospora phosalacinea</name>
    <dbReference type="NCBI Taxonomy" id="2065"/>
    <lineage>
        <taxon>Bacteria</taxon>
        <taxon>Bacillati</taxon>
        <taxon>Actinomycetota</taxon>
        <taxon>Actinomycetes</taxon>
        <taxon>Kitasatosporales</taxon>
        <taxon>Streptomycetaceae</taxon>
        <taxon>Kitasatospora</taxon>
    </lineage>
</organism>
<evidence type="ECO:0000313" key="7">
    <source>
        <dbReference type="EMBL" id="GLW54803.1"/>
    </source>
</evidence>
<gene>
    <name evidence="7" type="ORF">Kpho01_28140</name>
</gene>